<dbReference type="AlphaFoldDB" id="A0A0L0W7Y0"/>
<keyword evidence="2 6" id="KW-0963">Cytoplasm</keyword>
<dbReference type="NCBIfam" id="TIGR01280">
    <property type="entry name" value="xseB"/>
    <property type="match status" value="1"/>
</dbReference>
<reference evidence="8" key="1">
    <citation type="submission" date="2015-07" db="EMBL/GenBank/DDBJ databases">
        <title>Draft genome sequence of the purine-degrading Gottschalkia purinilyticum DSM 1384 (formerly Clostridium purinilyticum).</title>
        <authorList>
            <person name="Poehlein A."/>
            <person name="Schiel-Bengelsdorf B."/>
            <person name="Bengelsdorf F.R."/>
            <person name="Daniel R."/>
            <person name="Duerre P."/>
        </authorList>
    </citation>
    <scope>NUCLEOTIDE SEQUENCE [LARGE SCALE GENOMIC DNA]</scope>
    <source>
        <strain evidence="8">DSM 1384</strain>
    </source>
</reference>
<evidence type="ECO:0000256" key="2">
    <source>
        <dbReference type="ARBA" id="ARBA00022490"/>
    </source>
</evidence>
<comment type="function">
    <text evidence="6">Bidirectionally degrades single-stranded DNA into large acid-insoluble oligonucleotides, which are then degraded further into small acid-soluble oligonucleotides.</text>
</comment>
<dbReference type="Pfam" id="PF02609">
    <property type="entry name" value="Exonuc_VII_S"/>
    <property type="match status" value="1"/>
</dbReference>
<dbReference type="GO" id="GO:0009318">
    <property type="term" value="C:exodeoxyribonuclease VII complex"/>
    <property type="evidence" value="ECO:0007669"/>
    <property type="project" value="UniProtKB-UniRule"/>
</dbReference>
<dbReference type="EMBL" id="LGSS01000017">
    <property type="protein sequence ID" value="KNF07405.1"/>
    <property type="molecule type" value="Genomic_DNA"/>
</dbReference>
<dbReference type="OrthoDB" id="1697399at2"/>
<dbReference type="GO" id="GO:0005829">
    <property type="term" value="C:cytosol"/>
    <property type="evidence" value="ECO:0007669"/>
    <property type="project" value="TreeGrafter"/>
</dbReference>
<accession>A0A0L0W7Y0</accession>
<dbReference type="InterPro" id="IPR003761">
    <property type="entry name" value="Exonuc_VII_S"/>
</dbReference>
<keyword evidence="3 6" id="KW-0540">Nuclease</keyword>
<comment type="caution">
    <text evidence="7">The sequence shown here is derived from an EMBL/GenBank/DDBJ whole genome shotgun (WGS) entry which is preliminary data.</text>
</comment>
<keyword evidence="8" id="KW-1185">Reference proteome</keyword>
<comment type="similarity">
    <text evidence="1 6">Belongs to the XseB family.</text>
</comment>
<keyword evidence="5 6" id="KW-0269">Exonuclease</keyword>
<dbReference type="PIRSF" id="PIRSF006488">
    <property type="entry name" value="Exonuc_VII_S"/>
    <property type="match status" value="1"/>
</dbReference>
<comment type="subcellular location">
    <subcellularLocation>
        <location evidence="6">Cytoplasm</location>
    </subcellularLocation>
</comment>
<dbReference type="HAMAP" id="MF_00337">
    <property type="entry name" value="Exonuc_7_S"/>
    <property type="match status" value="1"/>
</dbReference>
<evidence type="ECO:0000256" key="1">
    <source>
        <dbReference type="ARBA" id="ARBA00009998"/>
    </source>
</evidence>
<evidence type="ECO:0000256" key="6">
    <source>
        <dbReference type="HAMAP-Rule" id="MF_00337"/>
    </source>
</evidence>
<dbReference type="PANTHER" id="PTHR34137">
    <property type="entry name" value="EXODEOXYRIBONUCLEASE 7 SMALL SUBUNIT"/>
    <property type="match status" value="1"/>
</dbReference>
<dbReference type="PANTHER" id="PTHR34137:SF1">
    <property type="entry name" value="EXODEOXYRIBONUCLEASE 7 SMALL SUBUNIT"/>
    <property type="match status" value="1"/>
</dbReference>
<dbReference type="RefSeq" id="WP_050356247.1">
    <property type="nucleotide sequence ID" value="NZ_LGSS01000017.1"/>
</dbReference>
<protein>
    <recommendedName>
        <fullName evidence="6">Exodeoxyribonuclease 7 small subunit</fullName>
        <ecNumber evidence="6">3.1.11.6</ecNumber>
    </recommendedName>
    <alternativeName>
        <fullName evidence="6">Exodeoxyribonuclease VII small subunit</fullName>
        <shortName evidence="6">Exonuclease VII small subunit</shortName>
    </alternativeName>
</protein>
<dbReference type="GO" id="GO:0008855">
    <property type="term" value="F:exodeoxyribonuclease VII activity"/>
    <property type="evidence" value="ECO:0007669"/>
    <property type="project" value="UniProtKB-UniRule"/>
</dbReference>
<dbReference type="Gene3D" id="1.10.287.1040">
    <property type="entry name" value="Exonuclease VII, small subunit"/>
    <property type="match status" value="1"/>
</dbReference>
<dbReference type="NCBIfam" id="NF002140">
    <property type="entry name" value="PRK00977.1-4"/>
    <property type="match status" value="1"/>
</dbReference>
<comment type="subunit">
    <text evidence="6">Heterooligomer composed of large and small subunits.</text>
</comment>
<gene>
    <name evidence="6 7" type="primary">xseB</name>
    <name evidence="7" type="ORF">CLPU_17c00300</name>
</gene>
<sequence>MDNNILELSFEEAISKLENIVKDLEKGDLTLDESLEEFQEGIQLYRHCNEILNKTEGKIKVILEDNAKDITELDYDNIDF</sequence>
<keyword evidence="4 6" id="KW-0378">Hydrolase</keyword>
<evidence type="ECO:0000313" key="7">
    <source>
        <dbReference type="EMBL" id="KNF07405.1"/>
    </source>
</evidence>
<evidence type="ECO:0000256" key="5">
    <source>
        <dbReference type="ARBA" id="ARBA00022839"/>
    </source>
</evidence>
<dbReference type="InterPro" id="IPR037004">
    <property type="entry name" value="Exonuc_VII_ssu_sf"/>
</dbReference>
<evidence type="ECO:0000313" key="8">
    <source>
        <dbReference type="Proteomes" id="UP000037267"/>
    </source>
</evidence>
<name>A0A0L0W7Y0_GOTPU</name>
<organism evidence="7 8">
    <name type="scientific">Gottschalkia purinilytica</name>
    <name type="common">Clostridium purinilyticum</name>
    <dbReference type="NCBI Taxonomy" id="1503"/>
    <lineage>
        <taxon>Bacteria</taxon>
        <taxon>Bacillati</taxon>
        <taxon>Bacillota</taxon>
        <taxon>Tissierellia</taxon>
        <taxon>Tissierellales</taxon>
        <taxon>Gottschalkiaceae</taxon>
        <taxon>Gottschalkia</taxon>
    </lineage>
</organism>
<dbReference type="Proteomes" id="UP000037267">
    <property type="component" value="Unassembled WGS sequence"/>
</dbReference>
<evidence type="ECO:0000256" key="4">
    <source>
        <dbReference type="ARBA" id="ARBA00022801"/>
    </source>
</evidence>
<evidence type="ECO:0000256" key="3">
    <source>
        <dbReference type="ARBA" id="ARBA00022722"/>
    </source>
</evidence>
<comment type="catalytic activity">
    <reaction evidence="6">
        <text>Exonucleolytic cleavage in either 5'- to 3'- or 3'- to 5'-direction to yield nucleoside 5'-phosphates.</text>
        <dbReference type="EC" id="3.1.11.6"/>
    </reaction>
</comment>
<dbReference type="EC" id="3.1.11.6" evidence="6"/>
<dbReference type="SUPFAM" id="SSF116842">
    <property type="entry name" value="XseB-like"/>
    <property type="match status" value="1"/>
</dbReference>
<proteinExistence type="inferred from homology"/>
<dbReference type="GO" id="GO:0006308">
    <property type="term" value="P:DNA catabolic process"/>
    <property type="evidence" value="ECO:0007669"/>
    <property type="project" value="UniProtKB-UniRule"/>
</dbReference>
<dbReference type="STRING" id="1503.CLPU_17c00300"/>